<keyword evidence="2" id="KW-0808">Transferase</keyword>
<keyword evidence="3" id="KW-1185">Reference proteome</keyword>
<dbReference type="InterPro" id="IPR000182">
    <property type="entry name" value="GNAT_dom"/>
</dbReference>
<dbReference type="Gene3D" id="3.40.630.30">
    <property type="match status" value="1"/>
</dbReference>
<dbReference type="Pfam" id="PF00583">
    <property type="entry name" value="Acetyltransf_1"/>
    <property type="match status" value="1"/>
</dbReference>
<protein>
    <submittedName>
        <fullName evidence="2">Acetyltransferase (GNAT) domain-containing protein</fullName>
    </submittedName>
</protein>
<dbReference type="CDD" id="cd04301">
    <property type="entry name" value="NAT_SF"/>
    <property type="match status" value="1"/>
</dbReference>
<dbReference type="AlphaFoldDB" id="A0A1I6LP58"/>
<dbReference type="Proteomes" id="UP000199659">
    <property type="component" value="Unassembled WGS sequence"/>
</dbReference>
<evidence type="ECO:0000313" key="2">
    <source>
        <dbReference type="EMBL" id="SFS05060.1"/>
    </source>
</evidence>
<dbReference type="GO" id="GO:0016747">
    <property type="term" value="F:acyltransferase activity, transferring groups other than amino-acyl groups"/>
    <property type="evidence" value="ECO:0007669"/>
    <property type="project" value="InterPro"/>
</dbReference>
<name>A0A1I6LP58_9FIRM</name>
<sequence length="248" mass="28486">MSESFLNIALDNLDNEHLCCAIADKKHQCGVAAKKQWLKERIPEGHVFRKLDQKGKVFIEYAPLETAWVPIEGDNYIYIYCLWVSGSFKGKGYAKSLLSYCIEDAKAQGKSGVCILSSKKKKPYLSEKRFMEKFGFQVADNIGEYELLSISFNGKEPSFAENTKIQSYNSNKLTIYYGLQCPYIPNCIEQIRNFCMDNQIPVEFIQVDSLEKAKAVPCIFNNWAVFYNGKFETVHLLNEGYLKKLLYH</sequence>
<dbReference type="InterPro" id="IPR025685">
    <property type="entry name" value="YoaP-like_dom"/>
</dbReference>
<proteinExistence type="predicted"/>
<dbReference type="STRING" id="37658.SAMN05661086_03439"/>
<feature type="domain" description="N-acetyltransferase" evidence="1">
    <location>
        <begin position="6"/>
        <end position="153"/>
    </location>
</feature>
<accession>A0A1I6LP58</accession>
<dbReference type="RefSeq" id="WP_092563682.1">
    <property type="nucleotide sequence ID" value="NZ_FOYZ01000019.1"/>
</dbReference>
<dbReference type="Pfam" id="PF14268">
    <property type="entry name" value="YoaP"/>
    <property type="match status" value="1"/>
</dbReference>
<evidence type="ECO:0000259" key="1">
    <source>
        <dbReference type="PROSITE" id="PS51186"/>
    </source>
</evidence>
<dbReference type="InterPro" id="IPR016181">
    <property type="entry name" value="Acyl_CoA_acyltransferase"/>
</dbReference>
<dbReference type="EMBL" id="FOYZ01000019">
    <property type="protein sequence ID" value="SFS05060.1"/>
    <property type="molecule type" value="Genomic_DNA"/>
</dbReference>
<dbReference type="SUPFAM" id="SSF55729">
    <property type="entry name" value="Acyl-CoA N-acyltransferases (Nat)"/>
    <property type="match status" value="1"/>
</dbReference>
<organism evidence="2 3">
    <name type="scientific">Anaeromicropila populeti</name>
    <dbReference type="NCBI Taxonomy" id="37658"/>
    <lineage>
        <taxon>Bacteria</taxon>
        <taxon>Bacillati</taxon>
        <taxon>Bacillota</taxon>
        <taxon>Clostridia</taxon>
        <taxon>Lachnospirales</taxon>
        <taxon>Lachnospiraceae</taxon>
        <taxon>Anaeromicropila</taxon>
    </lineage>
</organism>
<evidence type="ECO:0000313" key="3">
    <source>
        <dbReference type="Proteomes" id="UP000199659"/>
    </source>
</evidence>
<dbReference type="OrthoDB" id="3172674at2"/>
<gene>
    <name evidence="2" type="ORF">SAMN05661086_03439</name>
</gene>
<reference evidence="2 3" key="1">
    <citation type="submission" date="2016-10" db="EMBL/GenBank/DDBJ databases">
        <authorList>
            <person name="de Groot N.N."/>
        </authorList>
    </citation>
    <scope>NUCLEOTIDE SEQUENCE [LARGE SCALE GENOMIC DNA]</scope>
    <source>
        <strain evidence="2 3">743A</strain>
    </source>
</reference>
<dbReference type="PROSITE" id="PS51186">
    <property type="entry name" value="GNAT"/>
    <property type="match status" value="1"/>
</dbReference>